<dbReference type="Pfam" id="PF00117">
    <property type="entry name" value="GATase"/>
    <property type="match status" value="1"/>
</dbReference>
<evidence type="ECO:0000313" key="3">
    <source>
        <dbReference type="Proteomes" id="UP000664209"/>
    </source>
</evidence>
<comment type="caution">
    <text evidence="2">The sequence shown here is derived from an EMBL/GenBank/DDBJ whole genome shotgun (WGS) entry which is preliminary data.</text>
</comment>
<sequence>MKPFLLISTRAEDDAAASEHAAIARFGGLDPAELDHVRLEAGPLPPVDLDAYSGIVLGGSPFTTSDPDEDKSPVQHRVEAELGRLLDEIVARDLPFLGACYGVGTLGVHQGGVVDRTYGEPVGAAPITLTEAGRADPVFGGLHSTFPAFVGHKEAIRTPPPGAVVLATSPSCPVQAFRLRQNLYATQFHPELDVPGIVERVRIYQHSGYFRPDELDDVVAALQGAQVDEPPKILTAFVERYAR</sequence>
<dbReference type="GO" id="GO:0005829">
    <property type="term" value="C:cytosol"/>
    <property type="evidence" value="ECO:0007669"/>
    <property type="project" value="TreeGrafter"/>
</dbReference>
<dbReference type="SUPFAM" id="SSF52317">
    <property type="entry name" value="Class I glutamine amidotransferase-like"/>
    <property type="match status" value="1"/>
</dbReference>
<dbReference type="NCBIfam" id="NF005743">
    <property type="entry name" value="PRK07567.1"/>
    <property type="match status" value="1"/>
</dbReference>
<dbReference type="InterPro" id="IPR017926">
    <property type="entry name" value="GATASE"/>
</dbReference>
<proteinExistence type="predicted"/>
<feature type="domain" description="Glutamine amidotransferase" evidence="1">
    <location>
        <begin position="50"/>
        <end position="192"/>
    </location>
</feature>
<name>A0A939LSF1_9CELL</name>
<evidence type="ECO:0000259" key="1">
    <source>
        <dbReference type="Pfam" id="PF00117"/>
    </source>
</evidence>
<organism evidence="2 3">
    <name type="scientific">Actinotalea soli</name>
    <dbReference type="NCBI Taxonomy" id="2819234"/>
    <lineage>
        <taxon>Bacteria</taxon>
        <taxon>Bacillati</taxon>
        <taxon>Actinomycetota</taxon>
        <taxon>Actinomycetes</taxon>
        <taxon>Micrococcales</taxon>
        <taxon>Cellulomonadaceae</taxon>
        <taxon>Actinotalea</taxon>
    </lineage>
</organism>
<dbReference type="RefSeq" id="WP_208056701.1">
    <property type="nucleotide sequence ID" value="NZ_JAGEMK010000009.1"/>
</dbReference>
<keyword evidence="3" id="KW-1185">Reference proteome</keyword>
<dbReference type="PROSITE" id="PS51273">
    <property type="entry name" value="GATASE_TYPE_1"/>
    <property type="match status" value="1"/>
</dbReference>
<keyword evidence="2" id="KW-0315">Glutamine amidotransferase</keyword>
<dbReference type="EMBL" id="JAGEMK010000009">
    <property type="protein sequence ID" value="MBO1753018.1"/>
    <property type="molecule type" value="Genomic_DNA"/>
</dbReference>
<dbReference type="Proteomes" id="UP000664209">
    <property type="component" value="Unassembled WGS sequence"/>
</dbReference>
<dbReference type="InterPro" id="IPR029062">
    <property type="entry name" value="Class_I_gatase-like"/>
</dbReference>
<dbReference type="AlphaFoldDB" id="A0A939LSF1"/>
<gene>
    <name evidence="2" type="ORF">J4G33_14490</name>
</gene>
<accession>A0A939LSF1</accession>
<dbReference type="PANTHER" id="PTHR42695:SF5">
    <property type="entry name" value="GLUTAMINE AMIDOTRANSFERASE YLR126C-RELATED"/>
    <property type="match status" value="1"/>
</dbReference>
<reference evidence="2" key="1">
    <citation type="submission" date="2021-03" db="EMBL/GenBank/DDBJ databases">
        <title>Actinotalea soli sp. nov., isolated from soil.</title>
        <authorList>
            <person name="Ping W."/>
            <person name="Zhang J."/>
        </authorList>
    </citation>
    <scope>NUCLEOTIDE SEQUENCE</scope>
    <source>
        <strain evidence="2">BY-33</strain>
    </source>
</reference>
<evidence type="ECO:0000313" key="2">
    <source>
        <dbReference type="EMBL" id="MBO1753018.1"/>
    </source>
</evidence>
<protein>
    <submittedName>
        <fullName evidence="2">Glutamine amidotransferase</fullName>
    </submittedName>
</protein>
<dbReference type="InterPro" id="IPR044992">
    <property type="entry name" value="ChyE-like"/>
</dbReference>
<dbReference type="Gene3D" id="3.40.50.880">
    <property type="match status" value="1"/>
</dbReference>
<dbReference type="PANTHER" id="PTHR42695">
    <property type="entry name" value="GLUTAMINE AMIDOTRANSFERASE YLR126C-RELATED"/>
    <property type="match status" value="1"/>
</dbReference>
<dbReference type="CDD" id="cd01741">
    <property type="entry name" value="GATase1_1"/>
    <property type="match status" value="1"/>
</dbReference>